<reference evidence="1 2" key="1">
    <citation type="submission" date="2018-11" db="EMBL/GenBank/DDBJ databases">
        <authorList>
            <person name="Ye M.-Q."/>
            <person name="Du Z.-J."/>
        </authorList>
    </citation>
    <scope>NUCLEOTIDE SEQUENCE [LARGE SCALE GENOMIC DNA]</scope>
    <source>
        <strain evidence="1 2">U0105</strain>
    </source>
</reference>
<protein>
    <recommendedName>
        <fullName evidence="3">Amidohydrolase-related domain-containing protein</fullName>
    </recommendedName>
</protein>
<evidence type="ECO:0000313" key="1">
    <source>
        <dbReference type="EMBL" id="RPJ68124.1"/>
    </source>
</evidence>
<dbReference type="InterPro" id="IPR032466">
    <property type="entry name" value="Metal_Hydrolase"/>
</dbReference>
<dbReference type="OrthoDB" id="9765769at2"/>
<accession>A0A3N5ZAH8</accession>
<evidence type="ECO:0000313" key="2">
    <source>
        <dbReference type="Proteomes" id="UP000275281"/>
    </source>
</evidence>
<gene>
    <name evidence="1" type="ORF">DRW07_01555</name>
</gene>
<sequence length="449" mass="50789">MSLSFTNKSCFCLTFLISLTTSVSCTSIEKSVDVVNSDCIGETKRFENAKIWHNKEFNVGSFDVNNGVFIKTDVCGQPNEIVNLDGAWVTPPFGDAHSHQLESVFMFPRFNQELIATGILYVFNPNADPRLMSKILSLASEPGTVDVRTTYGGITSKYGHPQGGLSLEVAKFLYPNQTRDQMDGYVFHSVDSMQQISSTIDRLHDQGAKWVKVYLHKSEEYDQRKRLVSTQAVEDGLRYSKGEYMFGLNPKLFKPLVEEAHRRHMKVIAHVSTAEDLRIAIRGNVDALGHLPGAYAVDRKDLDSKRLRRTDIELLVSKKGLSITPTFAARPEYTNGELRDELINMQRALVQKLYRAGVDINLGVDNYSKNSSSEYQYWYENNFLNSRELLAVWINSGQFIFSDRKIGAIKTGFEASFLVFEENPAEKLNAINHLRSTYIKGREAFNAEN</sequence>
<evidence type="ECO:0008006" key="3">
    <source>
        <dbReference type="Google" id="ProtNLM"/>
    </source>
</evidence>
<organism evidence="1 2">
    <name type="scientific">Alteromonas sediminis</name>
    <dbReference type="NCBI Taxonomy" id="2259342"/>
    <lineage>
        <taxon>Bacteria</taxon>
        <taxon>Pseudomonadati</taxon>
        <taxon>Pseudomonadota</taxon>
        <taxon>Gammaproteobacteria</taxon>
        <taxon>Alteromonadales</taxon>
        <taxon>Alteromonadaceae</taxon>
        <taxon>Alteromonas/Salinimonas group</taxon>
        <taxon>Alteromonas</taxon>
    </lineage>
</organism>
<dbReference type="InterPro" id="IPR011059">
    <property type="entry name" value="Metal-dep_hydrolase_composite"/>
</dbReference>
<dbReference type="RefSeq" id="WP_124026126.1">
    <property type="nucleotide sequence ID" value="NZ_JBHRSN010000005.1"/>
</dbReference>
<comment type="caution">
    <text evidence="1">The sequence shown here is derived from an EMBL/GenBank/DDBJ whole genome shotgun (WGS) entry which is preliminary data.</text>
</comment>
<dbReference type="GO" id="GO:0016810">
    <property type="term" value="F:hydrolase activity, acting on carbon-nitrogen (but not peptide) bonds"/>
    <property type="evidence" value="ECO:0007669"/>
    <property type="project" value="InterPro"/>
</dbReference>
<dbReference type="Gene3D" id="2.30.40.10">
    <property type="entry name" value="Urease, subunit C, domain 1"/>
    <property type="match status" value="1"/>
</dbReference>
<dbReference type="Gene3D" id="3.20.20.140">
    <property type="entry name" value="Metal-dependent hydrolases"/>
    <property type="match status" value="1"/>
</dbReference>
<dbReference type="InterPro" id="IPR051781">
    <property type="entry name" value="Metallo-dep_Hydrolase"/>
</dbReference>
<dbReference type="PANTHER" id="PTHR43135">
    <property type="entry name" value="ALPHA-D-RIBOSE 1-METHYLPHOSPHONATE 5-TRIPHOSPHATE DIPHOSPHATASE"/>
    <property type="match status" value="1"/>
</dbReference>
<keyword evidence="2" id="KW-1185">Reference proteome</keyword>
<dbReference type="AlphaFoldDB" id="A0A3N5ZAH8"/>
<proteinExistence type="predicted"/>
<dbReference type="SUPFAM" id="SSF51556">
    <property type="entry name" value="Metallo-dependent hydrolases"/>
    <property type="match status" value="1"/>
</dbReference>
<dbReference type="EMBL" id="RPOK01000001">
    <property type="protein sequence ID" value="RPJ68124.1"/>
    <property type="molecule type" value="Genomic_DNA"/>
</dbReference>
<dbReference type="Proteomes" id="UP000275281">
    <property type="component" value="Unassembled WGS sequence"/>
</dbReference>
<name>A0A3N5ZAH8_9ALTE</name>
<dbReference type="PANTHER" id="PTHR43135:SF3">
    <property type="entry name" value="ALPHA-D-RIBOSE 1-METHYLPHOSPHONATE 5-TRIPHOSPHATE DIPHOSPHATASE"/>
    <property type="match status" value="1"/>
</dbReference>